<gene>
    <name evidence="3" type="ORF">HXX76_015610</name>
</gene>
<organism evidence="3 4">
    <name type="scientific">Chlamydomonas incerta</name>
    <dbReference type="NCBI Taxonomy" id="51695"/>
    <lineage>
        <taxon>Eukaryota</taxon>
        <taxon>Viridiplantae</taxon>
        <taxon>Chlorophyta</taxon>
        <taxon>core chlorophytes</taxon>
        <taxon>Chlorophyceae</taxon>
        <taxon>CS clade</taxon>
        <taxon>Chlamydomonadales</taxon>
        <taxon>Chlamydomonadaceae</taxon>
        <taxon>Chlamydomonas</taxon>
    </lineage>
</organism>
<evidence type="ECO:0000259" key="2">
    <source>
        <dbReference type="Pfam" id="PF14295"/>
    </source>
</evidence>
<dbReference type="Gene3D" id="3.50.4.10">
    <property type="entry name" value="Hepatocyte Growth Factor"/>
    <property type="match status" value="1"/>
</dbReference>
<protein>
    <recommendedName>
        <fullName evidence="2">Apple domain-containing protein</fullName>
    </recommendedName>
</protein>
<name>A0A835VN61_CHLIN</name>
<dbReference type="PRINTS" id="PR01217">
    <property type="entry name" value="PRICHEXTENSN"/>
</dbReference>
<feature type="domain" description="Apple" evidence="2">
    <location>
        <begin position="52"/>
        <end position="84"/>
    </location>
</feature>
<dbReference type="EMBL" id="JAEHOC010000088">
    <property type="protein sequence ID" value="KAG2423012.1"/>
    <property type="molecule type" value="Genomic_DNA"/>
</dbReference>
<proteinExistence type="predicted"/>
<evidence type="ECO:0000313" key="3">
    <source>
        <dbReference type="EMBL" id="KAG2423012.1"/>
    </source>
</evidence>
<dbReference type="OrthoDB" id="10553828at2759"/>
<feature type="region of interest" description="Disordered" evidence="1">
    <location>
        <begin position="113"/>
        <end position="170"/>
    </location>
</feature>
<dbReference type="Proteomes" id="UP000650467">
    <property type="component" value="Unassembled WGS sequence"/>
</dbReference>
<feature type="compositionally biased region" description="Pro residues" evidence="1">
    <location>
        <begin position="113"/>
        <end position="167"/>
    </location>
</feature>
<keyword evidence="4" id="KW-1185">Reference proteome</keyword>
<sequence length="342" mass="35973">MLLPAPPTAADTRCEYYVFRSSAIGFTCSPKYYSFVDYTNTSGRLLAAVPGVSTYAACLALCDERPACMFAVYTTDASSATCYLATAWMDGGGSYYPSYFSISCFKANYGPAPPRPPPPPPAPPPLPPVPPSPRPPSPRPPSPKPPSPPSPRPPSPPLPPTPSPPPVGVSCQTDANILGYELQYLNTSDANCRNTCLGTPACTYYVTTPSGYCSIRYRFIDSSGSPAPGTVLTGTTAPFASPYTSCFLRSTIGVYLCSTPGSGNAVPFNPTTTFPSVFLSSLAACQDYCSSNPLCRLFSFDEQGVIGAGQGNCQAARSWDFISSVYGIVVGGADTTCAKVYP</sequence>
<feature type="domain" description="Apple" evidence="2">
    <location>
        <begin position="185"/>
        <end position="214"/>
    </location>
</feature>
<dbReference type="AlphaFoldDB" id="A0A835VN61"/>
<evidence type="ECO:0000256" key="1">
    <source>
        <dbReference type="SAM" id="MobiDB-lite"/>
    </source>
</evidence>
<dbReference type="InterPro" id="IPR003609">
    <property type="entry name" value="Pan_app"/>
</dbReference>
<dbReference type="Pfam" id="PF14295">
    <property type="entry name" value="PAN_4"/>
    <property type="match status" value="3"/>
</dbReference>
<accession>A0A835VN61</accession>
<feature type="domain" description="Apple" evidence="2">
    <location>
        <begin position="278"/>
        <end position="313"/>
    </location>
</feature>
<evidence type="ECO:0000313" key="4">
    <source>
        <dbReference type="Proteomes" id="UP000650467"/>
    </source>
</evidence>
<reference evidence="3" key="1">
    <citation type="journal article" date="2020" name="bioRxiv">
        <title>Comparative genomics of Chlamydomonas.</title>
        <authorList>
            <person name="Craig R.J."/>
            <person name="Hasan A.R."/>
            <person name="Ness R.W."/>
            <person name="Keightley P.D."/>
        </authorList>
    </citation>
    <scope>NUCLEOTIDE SEQUENCE</scope>
    <source>
        <strain evidence="3">SAG 7.73</strain>
    </source>
</reference>
<comment type="caution">
    <text evidence="3">The sequence shown here is derived from an EMBL/GenBank/DDBJ whole genome shotgun (WGS) entry which is preliminary data.</text>
</comment>